<evidence type="ECO:0000313" key="3">
    <source>
        <dbReference type="Proteomes" id="UP000605805"/>
    </source>
</evidence>
<dbReference type="Pfam" id="PF22641">
    <property type="entry name" value="TiaS_TCKD"/>
    <property type="match status" value="1"/>
</dbReference>
<sequence>MTRDDLCELHLAFDDVDSPYGGCTTHAATYLLGLLQHELNVKLLDYPHLVRLNPSIPWKTRGNGAIAL</sequence>
<name>A0A833DTG4_9CREN</name>
<feature type="non-terminal residue" evidence="2">
    <location>
        <position position="68"/>
    </location>
</feature>
<dbReference type="PANTHER" id="PTHR40705:SF1">
    <property type="entry name" value="TRNA(ILE2) 2-AGMATINYLCYTIDINE SYNTHETASE TIAS"/>
    <property type="match status" value="1"/>
</dbReference>
<organism evidence="2 3">
    <name type="scientific">Ignisphaera aggregans</name>
    <dbReference type="NCBI Taxonomy" id="334771"/>
    <lineage>
        <taxon>Archaea</taxon>
        <taxon>Thermoproteota</taxon>
        <taxon>Thermoprotei</taxon>
        <taxon>Desulfurococcales</taxon>
        <taxon>Desulfurococcaceae</taxon>
        <taxon>Ignisphaera</taxon>
    </lineage>
</organism>
<feature type="domain" description="TiaS-like TCKD" evidence="1">
    <location>
        <begin position="11"/>
        <end position="68"/>
    </location>
</feature>
<proteinExistence type="predicted"/>
<dbReference type="AlphaFoldDB" id="A0A833DTG4"/>
<gene>
    <name evidence="2" type="ORF">EYH02_04175</name>
</gene>
<dbReference type="EMBL" id="DQTV01000074">
    <property type="protein sequence ID" value="HIP57247.1"/>
    <property type="molecule type" value="Genomic_DNA"/>
</dbReference>
<dbReference type="Gene3D" id="3.30.70.2200">
    <property type="match status" value="1"/>
</dbReference>
<comment type="caution">
    <text evidence="2">The sequence shown here is derived from an EMBL/GenBank/DDBJ whole genome shotgun (WGS) entry which is preliminary data.</text>
</comment>
<evidence type="ECO:0000259" key="1">
    <source>
        <dbReference type="Pfam" id="PF22641"/>
    </source>
</evidence>
<protein>
    <recommendedName>
        <fullName evidence="1">TiaS-like TCKD domain-containing protein</fullName>
    </recommendedName>
</protein>
<dbReference type="Proteomes" id="UP000605805">
    <property type="component" value="Unassembled WGS sequence"/>
</dbReference>
<reference evidence="2" key="1">
    <citation type="journal article" date="2020" name="ISME J.">
        <title>Gammaproteobacteria mediating utilization of methyl-, sulfur- and petroleum organic compounds in deep ocean hydrothermal plumes.</title>
        <authorList>
            <person name="Zhou Z."/>
            <person name="Liu Y."/>
            <person name="Pan J."/>
            <person name="Cron B.R."/>
            <person name="Toner B.M."/>
            <person name="Anantharaman K."/>
            <person name="Breier J.A."/>
            <person name="Dick G.J."/>
            <person name="Li M."/>
        </authorList>
    </citation>
    <scope>NUCLEOTIDE SEQUENCE</scope>
    <source>
        <strain evidence="2">SZUA-1435</strain>
    </source>
</reference>
<dbReference type="PANTHER" id="PTHR40705">
    <property type="entry name" value="TRNA(ILE2) 2-AGMATINYLCYTIDINE SYNTHETASE TIAS"/>
    <property type="match status" value="1"/>
</dbReference>
<accession>A0A833DTG4</accession>
<dbReference type="InterPro" id="IPR053870">
    <property type="entry name" value="TiaS-like_TCKD"/>
</dbReference>
<evidence type="ECO:0000313" key="2">
    <source>
        <dbReference type="EMBL" id="HIP57247.1"/>
    </source>
</evidence>